<feature type="transmembrane region" description="Helical" evidence="5">
    <location>
        <begin position="286"/>
        <end position="308"/>
    </location>
</feature>
<dbReference type="PROSITE" id="PS00668">
    <property type="entry name" value="COMPLEX1_ND1_2"/>
    <property type="match status" value="1"/>
</dbReference>
<dbReference type="PANTHER" id="PTHR43359:SF1">
    <property type="entry name" value="FORMATE HYDROGENLYASE SUBUNIT 4-RELATED"/>
    <property type="match status" value="1"/>
</dbReference>
<dbReference type="PANTHER" id="PTHR43359">
    <property type="entry name" value="FORMATE HYDROGENLYASE SUBUNIT 4"/>
    <property type="match status" value="1"/>
</dbReference>
<dbReference type="InterPro" id="IPR001694">
    <property type="entry name" value="NADH_UbQ_OxRdtase_su1/FPO"/>
</dbReference>
<dbReference type="Proteomes" id="UP000524246">
    <property type="component" value="Unassembled WGS sequence"/>
</dbReference>
<evidence type="ECO:0000256" key="2">
    <source>
        <dbReference type="ARBA" id="ARBA00022692"/>
    </source>
</evidence>
<feature type="transmembrane region" description="Helical" evidence="5">
    <location>
        <begin position="140"/>
        <end position="162"/>
    </location>
</feature>
<organism evidence="6 7">
    <name type="scientific">SAR324 cluster bacterium</name>
    <dbReference type="NCBI Taxonomy" id="2024889"/>
    <lineage>
        <taxon>Bacteria</taxon>
        <taxon>Deltaproteobacteria</taxon>
        <taxon>SAR324 cluster</taxon>
    </lineage>
</organism>
<dbReference type="AlphaFoldDB" id="A0A7X9IKI7"/>
<feature type="transmembrane region" description="Helical" evidence="5">
    <location>
        <begin position="174"/>
        <end position="191"/>
    </location>
</feature>
<dbReference type="InterPro" id="IPR018086">
    <property type="entry name" value="NADH_UbQ_OxRdtase_su1_CS"/>
</dbReference>
<proteinExistence type="predicted"/>
<comment type="caution">
    <text evidence="6">The sequence shown here is derived from an EMBL/GenBank/DDBJ whole genome shotgun (WGS) entry which is preliminary data.</text>
</comment>
<gene>
    <name evidence="6" type="ORF">GYA55_08710</name>
</gene>
<evidence type="ECO:0000256" key="5">
    <source>
        <dbReference type="SAM" id="Phobius"/>
    </source>
</evidence>
<protein>
    <submittedName>
        <fullName evidence="6">NADH-quinone oxidoreductase subunit H</fullName>
    </submittedName>
</protein>
<comment type="subcellular location">
    <subcellularLocation>
        <location evidence="1">Membrane</location>
        <topology evidence="1">Multi-pass membrane protein</topology>
    </subcellularLocation>
</comment>
<dbReference type="EMBL" id="JAAZON010000388">
    <property type="protein sequence ID" value="NMC63237.1"/>
    <property type="molecule type" value="Genomic_DNA"/>
</dbReference>
<feature type="transmembrane region" description="Helical" evidence="5">
    <location>
        <begin position="102"/>
        <end position="128"/>
    </location>
</feature>
<keyword evidence="4 5" id="KW-0472">Membrane</keyword>
<reference evidence="6 7" key="1">
    <citation type="journal article" date="2020" name="Biotechnol. Biofuels">
        <title>New insights from the biogas microbiome by comprehensive genome-resolved metagenomics of nearly 1600 species originating from multiple anaerobic digesters.</title>
        <authorList>
            <person name="Campanaro S."/>
            <person name="Treu L."/>
            <person name="Rodriguez-R L.M."/>
            <person name="Kovalovszki A."/>
            <person name="Ziels R.M."/>
            <person name="Maus I."/>
            <person name="Zhu X."/>
            <person name="Kougias P.G."/>
            <person name="Basile A."/>
            <person name="Luo G."/>
            <person name="Schluter A."/>
            <person name="Konstantinidis K.T."/>
            <person name="Angelidaki I."/>
        </authorList>
    </citation>
    <scope>NUCLEOTIDE SEQUENCE [LARGE SCALE GENOMIC DNA]</scope>
    <source>
        <strain evidence="6">AS27yjCOA_65</strain>
    </source>
</reference>
<evidence type="ECO:0000256" key="1">
    <source>
        <dbReference type="ARBA" id="ARBA00004141"/>
    </source>
</evidence>
<feature type="transmembrane region" description="Helical" evidence="5">
    <location>
        <begin position="254"/>
        <end position="274"/>
    </location>
</feature>
<feature type="transmembrane region" description="Helical" evidence="5">
    <location>
        <begin position="71"/>
        <end position="90"/>
    </location>
</feature>
<accession>A0A7X9IKI7</accession>
<dbReference type="Pfam" id="PF00146">
    <property type="entry name" value="NADHdh"/>
    <property type="match status" value="1"/>
</dbReference>
<evidence type="ECO:0000313" key="7">
    <source>
        <dbReference type="Proteomes" id="UP000524246"/>
    </source>
</evidence>
<dbReference type="GO" id="GO:0005886">
    <property type="term" value="C:plasma membrane"/>
    <property type="evidence" value="ECO:0007669"/>
    <property type="project" value="TreeGrafter"/>
</dbReference>
<keyword evidence="2 5" id="KW-0812">Transmembrane</keyword>
<dbReference type="InterPro" id="IPR052561">
    <property type="entry name" value="ComplexI_Subunit1"/>
</dbReference>
<evidence type="ECO:0000313" key="6">
    <source>
        <dbReference type="EMBL" id="NMC63237.1"/>
    </source>
</evidence>
<name>A0A7X9IKI7_9DELT</name>
<evidence type="ECO:0000256" key="3">
    <source>
        <dbReference type="ARBA" id="ARBA00022989"/>
    </source>
</evidence>
<feature type="transmembrane region" description="Helical" evidence="5">
    <location>
        <begin position="6"/>
        <end position="27"/>
    </location>
</feature>
<feature type="transmembrane region" description="Helical" evidence="5">
    <location>
        <begin position="227"/>
        <end position="248"/>
    </location>
</feature>
<evidence type="ECO:0000256" key="4">
    <source>
        <dbReference type="ARBA" id="ARBA00023136"/>
    </source>
</evidence>
<sequence>MLESLFSLLIFPGFLFLMFAGFLVEFVDRKLYARFQNRQGPPWYQPAADFIKLSSKEEIIPENASPTMFKLMPIVAIAAVVTPFFCIPLHNSTALMSFRGDLIVIMYLLTIPTVTFFLGGWHSTSLFATIGSVRALTQLFAYEVPLFLALLAPAILAKTWSVSEIAQFFNSSPWYFPLFNIGAFMVAIIAIQGKLERVPFDIPEAETEIVGGAFTEYNGRLLALFRMAIDIEFVVVASLLAAIFLPWTPKNMPFLAFGVYILKVFAIICVSALIRSVMARIRIEQMVAICWKYVAPIALVQILVNIILSGVALK</sequence>
<keyword evidence="3 5" id="KW-1133">Transmembrane helix</keyword>